<name>A0A7W5ZYA0_9SPHN</name>
<sequence>MSAEWLYEDGIAEERAILVADGHILSARVEWGDAIRPGLIAQAQLVARMPNTRRGTVRFADGTIAHIDQLLHETTQGVTLTVRVVRAAIAERGRTKLPVTRPAPGEAPAPAPSLREEIETSGARLRALPATNNEFAQHGWDELIEQVQTGEITFPGGSIIVSPTPAMTLIDIDGALPPLKLSLAAVPVIADALHRLDIGGSIGIDFPSLADRKDRQQIDKALADALIDWTGERTAMTGFGFVHLVARLERASLVARFARRPAGAAARILLRQAERVTEPGVLLLSANPAVLDTLRPEWEAELARRTGRTIRRNPDPALALSGGFAQAIAP</sequence>
<comment type="caution">
    <text evidence="4">The sequence shown here is derived from an EMBL/GenBank/DDBJ whole genome shotgun (WGS) entry which is preliminary data.</text>
</comment>
<keyword evidence="2" id="KW-0694">RNA-binding</keyword>
<dbReference type="EMBL" id="JACICY010000006">
    <property type="protein sequence ID" value="MBB3861429.1"/>
    <property type="molecule type" value="Genomic_DNA"/>
</dbReference>
<feature type="domain" description="RNA-binding protein AU-1/Ribonuclease E/G" evidence="3">
    <location>
        <begin position="128"/>
        <end position="226"/>
    </location>
</feature>
<dbReference type="AlphaFoldDB" id="A0A7W5ZYA0"/>
<dbReference type="GO" id="GO:0003723">
    <property type="term" value="F:RNA binding"/>
    <property type="evidence" value="ECO:0007669"/>
    <property type="project" value="UniProtKB-KW"/>
</dbReference>
<dbReference type="GO" id="GO:0016787">
    <property type="term" value="F:hydrolase activity"/>
    <property type="evidence" value="ECO:0007669"/>
    <property type="project" value="UniProtKB-KW"/>
</dbReference>
<dbReference type="Proteomes" id="UP000562395">
    <property type="component" value="Unassembled WGS sequence"/>
</dbReference>
<proteinExistence type="predicted"/>
<keyword evidence="5" id="KW-1185">Reference proteome</keyword>
<protein>
    <recommendedName>
        <fullName evidence="3">RNA-binding protein AU-1/Ribonuclease E/G domain-containing protein</fullName>
    </recommendedName>
</protein>
<accession>A0A7W5ZYA0</accession>
<dbReference type="Pfam" id="PF10150">
    <property type="entry name" value="RNase_E_G"/>
    <property type="match status" value="1"/>
</dbReference>
<dbReference type="RefSeq" id="WP_183613930.1">
    <property type="nucleotide sequence ID" value="NZ_JACICY010000006.1"/>
</dbReference>
<evidence type="ECO:0000313" key="5">
    <source>
        <dbReference type="Proteomes" id="UP000562395"/>
    </source>
</evidence>
<keyword evidence="1" id="KW-0378">Hydrolase</keyword>
<gene>
    <name evidence="4" type="ORF">GGQ88_002713</name>
</gene>
<evidence type="ECO:0000256" key="1">
    <source>
        <dbReference type="ARBA" id="ARBA00022801"/>
    </source>
</evidence>
<evidence type="ECO:0000259" key="3">
    <source>
        <dbReference type="Pfam" id="PF10150"/>
    </source>
</evidence>
<evidence type="ECO:0000256" key="2">
    <source>
        <dbReference type="ARBA" id="ARBA00022884"/>
    </source>
</evidence>
<reference evidence="4 5" key="1">
    <citation type="submission" date="2020-08" db="EMBL/GenBank/DDBJ databases">
        <title>Genomic Encyclopedia of Type Strains, Phase IV (KMG-IV): sequencing the most valuable type-strain genomes for metagenomic binning, comparative biology and taxonomic classification.</title>
        <authorList>
            <person name="Goeker M."/>
        </authorList>
    </citation>
    <scope>NUCLEOTIDE SEQUENCE [LARGE SCALE GENOMIC DNA]</scope>
    <source>
        <strain evidence="4 5">DSM 14552</strain>
    </source>
</reference>
<organism evidence="4 5">
    <name type="scientific">Novosphingobium hassiacum</name>
    <dbReference type="NCBI Taxonomy" id="173676"/>
    <lineage>
        <taxon>Bacteria</taxon>
        <taxon>Pseudomonadati</taxon>
        <taxon>Pseudomonadota</taxon>
        <taxon>Alphaproteobacteria</taxon>
        <taxon>Sphingomonadales</taxon>
        <taxon>Sphingomonadaceae</taxon>
        <taxon>Novosphingobium</taxon>
    </lineage>
</organism>
<evidence type="ECO:0000313" key="4">
    <source>
        <dbReference type="EMBL" id="MBB3861429.1"/>
    </source>
</evidence>
<dbReference type="InterPro" id="IPR019307">
    <property type="entry name" value="RNA-bd_AU-1/RNase_E/G"/>
</dbReference>